<dbReference type="PANTHER" id="PTHR43406:SF1">
    <property type="entry name" value="TRYPTOPHAN SYNTHASE ALPHA CHAIN, CHLOROPLASTIC"/>
    <property type="match status" value="1"/>
</dbReference>
<dbReference type="NCBIfam" id="TIGR00262">
    <property type="entry name" value="trpA"/>
    <property type="match status" value="1"/>
</dbReference>
<evidence type="ECO:0000313" key="11">
    <source>
        <dbReference type="EMBL" id="TWU22625.1"/>
    </source>
</evidence>
<dbReference type="GO" id="GO:0005829">
    <property type="term" value="C:cytosol"/>
    <property type="evidence" value="ECO:0007669"/>
    <property type="project" value="TreeGrafter"/>
</dbReference>
<dbReference type="InterPro" id="IPR011060">
    <property type="entry name" value="RibuloseP-bd_barrel"/>
</dbReference>
<keyword evidence="12" id="KW-1185">Reference proteome</keyword>
<comment type="subunit">
    <text evidence="3 9">Tetramer of two alpha and two beta chains.</text>
</comment>
<evidence type="ECO:0000256" key="5">
    <source>
        <dbReference type="ARBA" id="ARBA00022822"/>
    </source>
</evidence>
<keyword evidence="6 9" id="KW-0057">Aromatic amino acid biosynthesis</keyword>
<evidence type="ECO:0000256" key="2">
    <source>
        <dbReference type="ARBA" id="ARBA00004733"/>
    </source>
</evidence>
<dbReference type="CDD" id="cd04724">
    <property type="entry name" value="Tryptophan_synthase_alpha"/>
    <property type="match status" value="1"/>
</dbReference>
<accession>A0A5C6CF47</accession>
<keyword evidence="4 9" id="KW-0028">Amino-acid biosynthesis</keyword>
<evidence type="ECO:0000256" key="7">
    <source>
        <dbReference type="ARBA" id="ARBA00023239"/>
    </source>
</evidence>
<dbReference type="EMBL" id="SJPS01000007">
    <property type="protein sequence ID" value="TWU22625.1"/>
    <property type="molecule type" value="Genomic_DNA"/>
</dbReference>
<evidence type="ECO:0000313" key="12">
    <source>
        <dbReference type="Proteomes" id="UP000318437"/>
    </source>
</evidence>
<evidence type="ECO:0000256" key="10">
    <source>
        <dbReference type="RuleBase" id="RU003662"/>
    </source>
</evidence>
<dbReference type="InterPro" id="IPR013785">
    <property type="entry name" value="Aldolase_TIM"/>
</dbReference>
<name>A0A5C6CF47_9BACT</name>
<dbReference type="RefSeq" id="WP_146452389.1">
    <property type="nucleotide sequence ID" value="NZ_SJPS01000007.1"/>
</dbReference>
<dbReference type="EC" id="4.2.1.20" evidence="9"/>
<protein>
    <recommendedName>
        <fullName evidence="9">Tryptophan synthase alpha chain</fullName>
        <ecNumber evidence="9">4.2.1.20</ecNumber>
    </recommendedName>
</protein>
<organism evidence="11 12">
    <name type="scientific">Bythopirellula polymerisocia</name>
    <dbReference type="NCBI Taxonomy" id="2528003"/>
    <lineage>
        <taxon>Bacteria</taxon>
        <taxon>Pseudomonadati</taxon>
        <taxon>Planctomycetota</taxon>
        <taxon>Planctomycetia</taxon>
        <taxon>Pirellulales</taxon>
        <taxon>Lacipirellulaceae</taxon>
        <taxon>Bythopirellula</taxon>
    </lineage>
</organism>
<dbReference type="FunFam" id="3.20.20.70:FF:000037">
    <property type="entry name" value="Tryptophan synthase alpha chain"/>
    <property type="match status" value="1"/>
</dbReference>
<comment type="caution">
    <text evidence="11">The sequence shown here is derived from an EMBL/GenBank/DDBJ whole genome shotgun (WGS) entry which is preliminary data.</text>
</comment>
<dbReference type="UniPathway" id="UPA00035">
    <property type="reaction ID" value="UER00044"/>
</dbReference>
<evidence type="ECO:0000256" key="1">
    <source>
        <dbReference type="ARBA" id="ARBA00003365"/>
    </source>
</evidence>
<comment type="similarity">
    <text evidence="9 10">Belongs to the TrpA family.</text>
</comment>
<evidence type="ECO:0000256" key="8">
    <source>
        <dbReference type="ARBA" id="ARBA00049047"/>
    </source>
</evidence>
<evidence type="ECO:0000256" key="6">
    <source>
        <dbReference type="ARBA" id="ARBA00023141"/>
    </source>
</evidence>
<dbReference type="GO" id="GO:0004834">
    <property type="term" value="F:tryptophan synthase activity"/>
    <property type="evidence" value="ECO:0007669"/>
    <property type="project" value="UniProtKB-UniRule"/>
</dbReference>
<evidence type="ECO:0000256" key="3">
    <source>
        <dbReference type="ARBA" id="ARBA00011270"/>
    </source>
</evidence>
<reference evidence="11 12" key="1">
    <citation type="submission" date="2019-02" db="EMBL/GenBank/DDBJ databases">
        <title>Deep-cultivation of Planctomycetes and their phenomic and genomic characterization uncovers novel biology.</title>
        <authorList>
            <person name="Wiegand S."/>
            <person name="Jogler M."/>
            <person name="Boedeker C."/>
            <person name="Pinto D."/>
            <person name="Vollmers J."/>
            <person name="Rivas-Marin E."/>
            <person name="Kohn T."/>
            <person name="Peeters S.H."/>
            <person name="Heuer A."/>
            <person name="Rast P."/>
            <person name="Oberbeckmann S."/>
            <person name="Bunk B."/>
            <person name="Jeske O."/>
            <person name="Meyerdierks A."/>
            <person name="Storesund J.E."/>
            <person name="Kallscheuer N."/>
            <person name="Luecker S."/>
            <person name="Lage O.M."/>
            <person name="Pohl T."/>
            <person name="Merkel B.J."/>
            <person name="Hornburger P."/>
            <person name="Mueller R.-W."/>
            <person name="Bruemmer F."/>
            <person name="Labrenz M."/>
            <person name="Spormann A.M."/>
            <person name="Op Den Camp H."/>
            <person name="Overmann J."/>
            <person name="Amann R."/>
            <person name="Jetten M.S.M."/>
            <person name="Mascher T."/>
            <person name="Medema M.H."/>
            <person name="Devos D.P."/>
            <person name="Kaster A.-K."/>
            <person name="Ovreas L."/>
            <person name="Rohde M."/>
            <person name="Galperin M.Y."/>
            <person name="Jogler C."/>
        </authorList>
    </citation>
    <scope>NUCLEOTIDE SEQUENCE [LARGE SCALE GENOMIC DNA]</scope>
    <source>
        <strain evidence="11 12">Pla144</strain>
    </source>
</reference>
<sequence>MSAIDKLFTSLRSENRKALMPFVTAGDPDLEFTGEVIRELVSRGAAICEVGIPYSDPIADGPVIQASYTRALEKKVKLTGILNMLGEVAPQVPAPLVTMVSYAIIYRHGVEAYADELSNRGVAGMIVPDLPVEESPQLAKICAARDLSLVQLITPTTPQERALRIAATSSGFIYYVSVAGITGERTQLPPELVDRVSWLREQTPLPVCIGFGINQPEHVRLLSPVADGLIVGSAVVRRIAEAASNGRQATLASVGDYLESMLAALN</sequence>
<dbReference type="AlphaFoldDB" id="A0A5C6CF47"/>
<dbReference type="PANTHER" id="PTHR43406">
    <property type="entry name" value="TRYPTOPHAN SYNTHASE, ALPHA CHAIN"/>
    <property type="match status" value="1"/>
</dbReference>
<dbReference type="SUPFAM" id="SSF51366">
    <property type="entry name" value="Ribulose-phoshate binding barrel"/>
    <property type="match status" value="1"/>
</dbReference>
<dbReference type="InterPro" id="IPR002028">
    <property type="entry name" value="Trp_synthase_suA"/>
</dbReference>
<evidence type="ECO:0000256" key="9">
    <source>
        <dbReference type="HAMAP-Rule" id="MF_00131"/>
    </source>
</evidence>
<feature type="active site" description="Proton acceptor" evidence="9">
    <location>
        <position position="49"/>
    </location>
</feature>
<proteinExistence type="inferred from homology"/>
<comment type="pathway">
    <text evidence="2 9">Amino-acid biosynthesis; L-tryptophan biosynthesis; L-tryptophan from chorismate: step 5/5.</text>
</comment>
<evidence type="ECO:0000256" key="4">
    <source>
        <dbReference type="ARBA" id="ARBA00022605"/>
    </source>
</evidence>
<comment type="function">
    <text evidence="1 9">The alpha subunit is responsible for the aldol cleavage of indoleglycerol phosphate to indole and glyceraldehyde 3-phosphate.</text>
</comment>
<dbReference type="HAMAP" id="MF_00131">
    <property type="entry name" value="Trp_synth_alpha"/>
    <property type="match status" value="1"/>
</dbReference>
<dbReference type="OrthoDB" id="9804578at2"/>
<dbReference type="Pfam" id="PF00290">
    <property type="entry name" value="Trp_syntA"/>
    <property type="match status" value="1"/>
</dbReference>
<dbReference type="Proteomes" id="UP000318437">
    <property type="component" value="Unassembled WGS sequence"/>
</dbReference>
<keyword evidence="7 9" id="KW-0456">Lyase</keyword>
<gene>
    <name evidence="9 11" type="primary">trpA</name>
    <name evidence="11" type="ORF">Pla144_40850</name>
</gene>
<comment type="catalytic activity">
    <reaction evidence="8 9">
        <text>(1S,2R)-1-C-(indol-3-yl)glycerol 3-phosphate + L-serine = D-glyceraldehyde 3-phosphate + L-tryptophan + H2O</text>
        <dbReference type="Rhea" id="RHEA:10532"/>
        <dbReference type="ChEBI" id="CHEBI:15377"/>
        <dbReference type="ChEBI" id="CHEBI:33384"/>
        <dbReference type="ChEBI" id="CHEBI:57912"/>
        <dbReference type="ChEBI" id="CHEBI:58866"/>
        <dbReference type="ChEBI" id="CHEBI:59776"/>
        <dbReference type="EC" id="4.2.1.20"/>
    </reaction>
</comment>
<keyword evidence="5 9" id="KW-0822">Tryptophan biosynthesis</keyword>
<feature type="active site" description="Proton acceptor" evidence="9">
    <location>
        <position position="60"/>
    </location>
</feature>
<dbReference type="Gene3D" id="3.20.20.70">
    <property type="entry name" value="Aldolase class I"/>
    <property type="match status" value="1"/>
</dbReference>